<protein>
    <recommendedName>
        <fullName evidence="4">DUF4064 domain-containing protein</fullName>
    </recommendedName>
</protein>
<gene>
    <name evidence="2" type="ORF">BFG57_16135</name>
</gene>
<dbReference type="Pfam" id="PF20064">
    <property type="entry name" value="DUF6463"/>
    <property type="match status" value="1"/>
</dbReference>
<organism evidence="2 3">
    <name type="scientific">Bacillus solimangrovi</name>
    <dbReference type="NCBI Taxonomy" id="1305675"/>
    <lineage>
        <taxon>Bacteria</taxon>
        <taxon>Bacillati</taxon>
        <taxon>Bacillota</taxon>
        <taxon>Bacilli</taxon>
        <taxon>Bacillales</taxon>
        <taxon>Bacillaceae</taxon>
        <taxon>Bacillus</taxon>
    </lineage>
</organism>
<dbReference type="RefSeq" id="WP_069717588.1">
    <property type="nucleotide sequence ID" value="NZ_MJEH01000030.1"/>
</dbReference>
<name>A0A1E5LE73_9BACI</name>
<sequence length="124" mass="14202">MKLWKLSGVFLIATGIIHTIVGLIIGWTILGEIIKEGLFNTVVTQHDRNAVIWFILCGVFWIMIGHFLHIYLKEINMPVPRFIGWYFLIISLFGVLISPISGFWLFIPQALIIILAHPKRALPH</sequence>
<reference evidence="2 3" key="1">
    <citation type="submission" date="2016-08" db="EMBL/GenBank/DDBJ databases">
        <title>Genome of Bacillus solimangrovi GH2-4.</title>
        <authorList>
            <person name="Lim S."/>
            <person name="Kim B.-C."/>
        </authorList>
    </citation>
    <scope>NUCLEOTIDE SEQUENCE [LARGE SCALE GENOMIC DNA]</scope>
    <source>
        <strain evidence="2 3">GH2-4</strain>
    </source>
</reference>
<feature type="transmembrane region" description="Helical" evidence="1">
    <location>
        <begin position="83"/>
        <end position="116"/>
    </location>
</feature>
<dbReference type="EMBL" id="MJEH01000030">
    <property type="protein sequence ID" value="OEH92372.1"/>
    <property type="molecule type" value="Genomic_DNA"/>
</dbReference>
<comment type="caution">
    <text evidence="2">The sequence shown here is derived from an EMBL/GenBank/DDBJ whole genome shotgun (WGS) entry which is preliminary data.</text>
</comment>
<keyword evidence="1" id="KW-0812">Transmembrane</keyword>
<keyword evidence="1" id="KW-0472">Membrane</keyword>
<dbReference type="Proteomes" id="UP000095209">
    <property type="component" value="Unassembled WGS sequence"/>
</dbReference>
<evidence type="ECO:0000313" key="2">
    <source>
        <dbReference type="EMBL" id="OEH92372.1"/>
    </source>
</evidence>
<keyword evidence="1" id="KW-1133">Transmembrane helix</keyword>
<evidence type="ECO:0000256" key="1">
    <source>
        <dbReference type="SAM" id="Phobius"/>
    </source>
</evidence>
<proteinExistence type="predicted"/>
<feature type="transmembrane region" description="Helical" evidence="1">
    <location>
        <begin position="51"/>
        <end position="71"/>
    </location>
</feature>
<dbReference type="InterPro" id="IPR045590">
    <property type="entry name" value="DUF6463"/>
</dbReference>
<keyword evidence="3" id="KW-1185">Reference proteome</keyword>
<accession>A0A1E5LE73</accession>
<dbReference type="OrthoDB" id="1034758at2"/>
<evidence type="ECO:0008006" key="4">
    <source>
        <dbReference type="Google" id="ProtNLM"/>
    </source>
</evidence>
<dbReference type="AlphaFoldDB" id="A0A1E5LE73"/>
<feature type="transmembrane region" description="Helical" evidence="1">
    <location>
        <begin position="6"/>
        <end position="30"/>
    </location>
</feature>
<evidence type="ECO:0000313" key="3">
    <source>
        <dbReference type="Proteomes" id="UP000095209"/>
    </source>
</evidence>